<feature type="compositionally biased region" description="Low complexity" evidence="7">
    <location>
        <begin position="341"/>
        <end position="357"/>
    </location>
</feature>
<keyword evidence="9" id="KW-1185">Reference proteome</keyword>
<dbReference type="GO" id="GO:0046872">
    <property type="term" value="F:metal ion binding"/>
    <property type="evidence" value="ECO:0007669"/>
    <property type="project" value="UniProtKB-KW"/>
</dbReference>
<evidence type="ECO:0000256" key="1">
    <source>
        <dbReference type="ARBA" id="ARBA00022723"/>
    </source>
</evidence>
<dbReference type="EMBL" id="CAJVRL010000038">
    <property type="protein sequence ID" value="CAG8950741.1"/>
    <property type="molecule type" value="Genomic_DNA"/>
</dbReference>
<evidence type="ECO:0000256" key="2">
    <source>
        <dbReference type="ARBA" id="ARBA00022833"/>
    </source>
</evidence>
<dbReference type="PANTHER" id="PTHR36206">
    <property type="entry name" value="ASPERCRYPTIN BIOSYNTHESIS CLUSTER-SPECIFIC TRANSCRIPTION REGULATOR ATNN-RELATED"/>
    <property type="match status" value="1"/>
</dbReference>
<keyword evidence="4" id="KW-0238">DNA-binding</keyword>
<dbReference type="InterPro" id="IPR021858">
    <property type="entry name" value="Fun_TF"/>
</dbReference>
<evidence type="ECO:0000256" key="4">
    <source>
        <dbReference type="ARBA" id="ARBA00023125"/>
    </source>
</evidence>
<evidence type="ECO:0000256" key="6">
    <source>
        <dbReference type="ARBA" id="ARBA00023242"/>
    </source>
</evidence>
<evidence type="ECO:0000313" key="8">
    <source>
        <dbReference type="EMBL" id="CAG8950741.1"/>
    </source>
</evidence>
<dbReference type="PANTHER" id="PTHR36206:SF4">
    <property type="entry name" value="HYPOTHETICAL CONSERVED PROTEIN (EUROFUNG)-RELATED"/>
    <property type="match status" value="1"/>
</dbReference>
<keyword evidence="6" id="KW-0539">Nucleus</keyword>
<dbReference type="Proteomes" id="UP000696280">
    <property type="component" value="Unassembled WGS sequence"/>
</dbReference>
<sequence length="752" mass="85152">MYEKFGRKCDGYLPEQPQSRVFSNLRPRTPSSGLYSLNFSVHDTEDESRYFQVFSERTVHALSGYFEGTPSSHFWTRLVLQESHNLSAIRHAVISLGALTKGLENAPPSNLKVNIIQTFDQKHHEQAVLQHLKGIQSLKQYISSSRSPQLRNALITCLLFICFEILQGSYVSCVQQIHGGLKMLKSYYGGNPTMHSPTSNPPAHQRRASARYVVLPHKIEDQLHNGGFEIESPIGAHIQEYLVEKSISQPEIGILAPSPVLSSSFGFELSHPDHKDMLYGSSGEGPHVSHETLGYSPNDYLNALPINMPNSNWRWLQSNEDLPSSRWTSVNSSPILGTNMSRSSSLSLPSAQTSSSSVHKQTLSRDPSPPLLLQNDLVLEDILVQAFVRLDGHGLFFGIAPSIPPLIWDVQHAHHIPIPNSFTNFHIAHRCWDYLMDRALQFYHRVLFSRNFAPETSDSRSDIDSQVLFWRHQLSSFESAFRPFHDGATRFDGTVINPAALVISLYQKCTTVALAIVSEDSEMVYDSFQQEFIYIVRICRMLVTSRGLTHQLPQMPRFSLDTGIIPALHFTATKCRDQVVRQEALDLLFSNPVQEGMWDAILSARVCRWVVSWEEEGLSLPQHRPHMGAMPEIQGKPTNHFQYMDSSSDLRIQDQWGHENRTVEVVDSMNTIGLNQHLNPEQTGIYLGAQNQRSQTGSRAGQNNLWVVPEENRVRLTLVDYHIADRFIKVRCEKSLLNIDGTRDEREAIIAW</sequence>
<keyword evidence="2" id="KW-0862">Zinc</keyword>
<keyword evidence="3" id="KW-0805">Transcription regulation</keyword>
<dbReference type="AlphaFoldDB" id="A0A9N9KP48"/>
<proteinExistence type="predicted"/>
<name>A0A9N9KP48_9HELO</name>
<keyword evidence="5" id="KW-0804">Transcription</keyword>
<dbReference type="OrthoDB" id="3598904at2759"/>
<keyword evidence="1" id="KW-0479">Metal-binding</keyword>
<feature type="region of interest" description="Disordered" evidence="7">
    <location>
        <begin position="341"/>
        <end position="367"/>
    </location>
</feature>
<reference evidence="8" key="1">
    <citation type="submission" date="2021-07" db="EMBL/GenBank/DDBJ databases">
        <authorList>
            <person name="Durling M."/>
        </authorList>
    </citation>
    <scope>NUCLEOTIDE SEQUENCE</scope>
</reference>
<evidence type="ECO:0000256" key="5">
    <source>
        <dbReference type="ARBA" id="ARBA00023163"/>
    </source>
</evidence>
<comment type="caution">
    <text evidence="8">The sequence shown here is derived from an EMBL/GenBank/DDBJ whole genome shotgun (WGS) entry which is preliminary data.</text>
</comment>
<evidence type="ECO:0000256" key="3">
    <source>
        <dbReference type="ARBA" id="ARBA00023015"/>
    </source>
</evidence>
<dbReference type="InterPro" id="IPR052360">
    <property type="entry name" value="Transcr_Regulatory_Proteins"/>
</dbReference>
<protein>
    <submittedName>
        <fullName evidence="8">Uncharacterized protein</fullName>
    </submittedName>
</protein>
<dbReference type="Pfam" id="PF11951">
    <property type="entry name" value="Fungal_trans_2"/>
    <property type="match status" value="1"/>
</dbReference>
<accession>A0A9N9KP48</accession>
<evidence type="ECO:0000313" key="9">
    <source>
        <dbReference type="Proteomes" id="UP000696280"/>
    </source>
</evidence>
<gene>
    <name evidence="8" type="ORF">HYFRA_00002952</name>
</gene>
<evidence type="ECO:0000256" key="7">
    <source>
        <dbReference type="SAM" id="MobiDB-lite"/>
    </source>
</evidence>
<dbReference type="GO" id="GO:0003677">
    <property type="term" value="F:DNA binding"/>
    <property type="evidence" value="ECO:0007669"/>
    <property type="project" value="UniProtKB-KW"/>
</dbReference>
<organism evidence="8 9">
    <name type="scientific">Hymenoscyphus fraxineus</name>
    <dbReference type="NCBI Taxonomy" id="746836"/>
    <lineage>
        <taxon>Eukaryota</taxon>
        <taxon>Fungi</taxon>
        <taxon>Dikarya</taxon>
        <taxon>Ascomycota</taxon>
        <taxon>Pezizomycotina</taxon>
        <taxon>Leotiomycetes</taxon>
        <taxon>Helotiales</taxon>
        <taxon>Helotiaceae</taxon>
        <taxon>Hymenoscyphus</taxon>
    </lineage>
</organism>